<dbReference type="EMBL" id="MCFH01000040">
    <property type="protein sequence ID" value="ORX45443.1"/>
    <property type="molecule type" value="Genomic_DNA"/>
</dbReference>
<evidence type="ECO:0000313" key="3">
    <source>
        <dbReference type="EMBL" id="ORX45443.1"/>
    </source>
</evidence>
<evidence type="ECO:0000313" key="4">
    <source>
        <dbReference type="Proteomes" id="UP000193719"/>
    </source>
</evidence>
<keyword evidence="1" id="KW-0343">GTPase activation</keyword>
<dbReference type="SUPFAM" id="SSF47923">
    <property type="entry name" value="Ypt/Rab-GAP domain of gyp1p"/>
    <property type="match status" value="2"/>
</dbReference>
<dbReference type="STRING" id="1754191.A0A1Y1V220"/>
<dbReference type="PANTHER" id="PTHR22957:SF502">
    <property type="entry name" value="SMALL G PROTEIN SIGNALING MODULATOR 2-RELATED"/>
    <property type="match status" value="1"/>
</dbReference>
<evidence type="ECO:0000259" key="2">
    <source>
        <dbReference type="PROSITE" id="PS50086"/>
    </source>
</evidence>
<keyword evidence="4" id="KW-1185">Reference proteome</keyword>
<organism evidence="3 4">
    <name type="scientific">Piromyces finnis</name>
    <dbReference type="NCBI Taxonomy" id="1754191"/>
    <lineage>
        <taxon>Eukaryota</taxon>
        <taxon>Fungi</taxon>
        <taxon>Fungi incertae sedis</taxon>
        <taxon>Chytridiomycota</taxon>
        <taxon>Chytridiomycota incertae sedis</taxon>
        <taxon>Neocallimastigomycetes</taxon>
        <taxon>Neocallimastigales</taxon>
        <taxon>Neocallimastigaceae</taxon>
        <taxon>Piromyces</taxon>
    </lineage>
</organism>
<dbReference type="Gene3D" id="1.10.472.80">
    <property type="entry name" value="Ypt/Rab-GAP domain of gyp1p, domain 3"/>
    <property type="match status" value="1"/>
</dbReference>
<dbReference type="InterPro" id="IPR035969">
    <property type="entry name" value="Rab-GAP_TBC_sf"/>
</dbReference>
<dbReference type="Pfam" id="PF00566">
    <property type="entry name" value="RabGAP-TBC"/>
    <property type="match status" value="1"/>
</dbReference>
<accession>A0A1Y1V220</accession>
<dbReference type="SMART" id="SM00164">
    <property type="entry name" value="TBC"/>
    <property type="match status" value="1"/>
</dbReference>
<dbReference type="PANTHER" id="PTHR22957">
    <property type="entry name" value="TBC1 DOMAIN FAMILY MEMBER GTPASE-ACTIVATING PROTEIN"/>
    <property type="match status" value="1"/>
</dbReference>
<comment type="caution">
    <text evidence="3">The sequence shown here is derived from an EMBL/GenBank/DDBJ whole genome shotgun (WGS) entry which is preliminary data.</text>
</comment>
<proteinExistence type="predicted"/>
<evidence type="ECO:0000256" key="1">
    <source>
        <dbReference type="ARBA" id="ARBA00022468"/>
    </source>
</evidence>
<sequence length="438" mass="52172">MPDFTSKRTGNPITVEQWVTFYDNEGRLNKSEDELRDLIYHSGLENDIRMDAWKYLLNIFPWDSTEENRKEINLTREQSYNSLKQQWKKILADGPTTVEMQENEEDVEDAAQQNVNAGDERYETDIYKRIMDRKFRIEKDVLRTDRTIPMYSNSSNNSSADKPIIYDNIDIDTSQAGWNSNLELLRDILITYTFLENDNGYVQGMSDLLAPILGVFRSESDSFWCFNEFMEKYKNNFHRNQEEMKNQLSLLLDLVRLMDIELYEHFEKMGCLHLFFCFRWLLIIFKREFDFYDCMRVWETMWSQKKSDYYQLFIAIAILKQNKTQILELETFDEILKYINNLANQIKVEQTLISAESLYNKFLYRFKEFKNRLIGEKANFMKKDQESGVVHMEVFNENGNTESSNEPFDFTTLAKNEILNDPVSIINRFAKLTTEEIV</sequence>
<reference evidence="3 4" key="1">
    <citation type="submission" date="2016-08" db="EMBL/GenBank/DDBJ databases">
        <title>Genomes of anaerobic fungi encode conserved fungal cellulosomes for biomass hydrolysis.</title>
        <authorList>
            <consortium name="DOE Joint Genome Institute"/>
            <person name="Haitjema C.H."/>
            <person name="Gilmore S.P."/>
            <person name="Henske J.K."/>
            <person name="Solomon K.V."/>
            <person name="De Groot R."/>
            <person name="Kuo A."/>
            <person name="Mondo S.J."/>
            <person name="Salamov A.A."/>
            <person name="Labutti K."/>
            <person name="Zhao Z."/>
            <person name="Chiniquy J."/>
            <person name="Barry K."/>
            <person name="Brewer H.M."/>
            <person name="Purvine S.O."/>
            <person name="Wright A.T."/>
            <person name="Boxma B."/>
            <person name="Van Alen T."/>
            <person name="Hackstein J.H."/>
            <person name="Baker S.E."/>
            <person name="Grigoriev I.V."/>
            <person name="O'Malley M.A."/>
        </authorList>
    </citation>
    <scope>NUCLEOTIDE SEQUENCE [LARGE SCALE GENOMIC DNA]</scope>
    <source>
        <strain evidence="4">finn</strain>
    </source>
</reference>
<reference evidence="3 4" key="2">
    <citation type="submission" date="2016-08" db="EMBL/GenBank/DDBJ databases">
        <title>Pervasive Adenine N6-methylation of Active Genes in Fungi.</title>
        <authorList>
            <consortium name="DOE Joint Genome Institute"/>
            <person name="Mondo S.J."/>
            <person name="Dannebaum R.O."/>
            <person name="Kuo R.C."/>
            <person name="Labutti K."/>
            <person name="Haridas S."/>
            <person name="Kuo A."/>
            <person name="Salamov A."/>
            <person name="Ahrendt S.R."/>
            <person name="Lipzen A."/>
            <person name="Sullivan W."/>
            <person name="Andreopoulos W.B."/>
            <person name="Clum A."/>
            <person name="Lindquist E."/>
            <person name="Daum C."/>
            <person name="Ramamoorthy G.K."/>
            <person name="Gryganskyi A."/>
            <person name="Culley D."/>
            <person name="Magnuson J.K."/>
            <person name="James T.Y."/>
            <person name="O'Malley M.A."/>
            <person name="Stajich J.E."/>
            <person name="Spatafora J.W."/>
            <person name="Visel A."/>
            <person name="Grigoriev I.V."/>
        </authorList>
    </citation>
    <scope>NUCLEOTIDE SEQUENCE [LARGE SCALE GENOMIC DNA]</scope>
    <source>
        <strain evidence="4">finn</strain>
    </source>
</reference>
<protein>
    <submittedName>
        <fullName evidence="3">RabGAP/TBC</fullName>
    </submittedName>
</protein>
<dbReference type="Proteomes" id="UP000193719">
    <property type="component" value="Unassembled WGS sequence"/>
</dbReference>
<dbReference type="InterPro" id="IPR000195">
    <property type="entry name" value="Rab-GAP-TBC_dom"/>
</dbReference>
<dbReference type="AlphaFoldDB" id="A0A1Y1V220"/>
<gene>
    <name evidence="3" type="ORF">BCR36DRAFT_399217</name>
</gene>
<dbReference type="PROSITE" id="PS50086">
    <property type="entry name" value="TBC_RABGAP"/>
    <property type="match status" value="1"/>
</dbReference>
<dbReference type="Gene3D" id="1.10.8.270">
    <property type="entry name" value="putative rabgap domain of human tbc1 domain family member 14 like domains"/>
    <property type="match status" value="1"/>
</dbReference>
<dbReference type="OrthoDB" id="10264062at2759"/>
<dbReference type="GO" id="GO:0005096">
    <property type="term" value="F:GTPase activator activity"/>
    <property type="evidence" value="ECO:0007669"/>
    <property type="project" value="UniProtKB-KW"/>
</dbReference>
<feature type="domain" description="Rab-GAP TBC" evidence="2">
    <location>
        <begin position="43"/>
        <end position="305"/>
    </location>
</feature>
<name>A0A1Y1V220_9FUNG</name>